<dbReference type="WBParaSite" id="ACOC_0000181001-mRNA-1">
    <property type="protein sequence ID" value="ACOC_0000181001-mRNA-1"/>
    <property type="gene ID" value="ACOC_0000181001"/>
</dbReference>
<reference evidence="1 2" key="2">
    <citation type="submission" date="2018-11" db="EMBL/GenBank/DDBJ databases">
        <authorList>
            <consortium name="Pathogen Informatics"/>
        </authorList>
    </citation>
    <scope>NUCLEOTIDE SEQUENCE [LARGE SCALE GENOMIC DNA]</scope>
    <source>
        <strain evidence="1 2">Costa Rica</strain>
    </source>
</reference>
<accession>A0A0R3PD40</accession>
<evidence type="ECO:0000313" key="1">
    <source>
        <dbReference type="EMBL" id="VDM53396.1"/>
    </source>
</evidence>
<dbReference type="OrthoDB" id="8068635at2759"/>
<dbReference type="Proteomes" id="UP000267027">
    <property type="component" value="Unassembled WGS sequence"/>
</dbReference>
<protein>
    <submittedName>
        <fullName evidence="3">Reverse transcriptase domain-containing protein</fullName>
    </submittedName>
</protein>
<reference evidence="3" key="1">
    <citation type="submission" date="2017-02" db="UniProtKB">
        <authorList>
            <consortium name="WormBaseParasite"/>
        </authorList>
    </citation>
    <scope>IDENTIFICATION</scope>
</reference>
<organism evidence="3">
    <name type="scientific">Angiostrongylus costaricensis</name>
    <name type="common">Nematode worm</name>
    <dbReference type="NCBI Taxonomy" id="334426"/>
    <lineage>
        <taxon>Eukaryota</taxon>
        <taxon>Metazoa</taxon>
        <taxon>Ecdysozoa</taxon>
        <taxon>Nematoda</taxon>
        <taxon>Chromadorea</taxon>
        <taxon>Rhabditida</taxon>
        <taxon>Rhabditina</taxon>
        <taxon>Rhabditomorpha</taxon>
        <taxon>Strongyloidea</taxon>
        <taxon>Metastrongylidae</taxon>
        <taxon>Angiostrongylus</taxon>
    </lineage>
</organism>
<evidence type="ECO:0000313" key="3">
    <source>
        <dbReference type="WBParaSite" id="ACOC_0000181001-mRNA-1"/>
    </source>
</evidence>
<dbReference type="EMBL" id="UYYA01000299">
    <property type="protein sequence ID" value="VDM53396.1"/>
    <property type="molecule type" value="Genomic_DNA"/>
</dbReference>
<keyword evidence="2" id="KW-1185">Reference proteome</keyword>
<evidence type="ECO:0000313" key="2">
    <source>
        <dbReference type="Proteomes" id="UP000267027"/>
    </source>
</evidence>
<proteinExistence type="predicted"/>
<sequence length="310" mass="34954">MVDEDENDDNEVVGDCAPCAERSSSSGVLVSVKYLLHSSTNPPRAHRFVRAMIIGYGCVGVKSLLRMLEMDTRCYSFEQVRNAAVGFVKADVLGELSNVLKDTEAERVIVDMIGQCQEHLNEDGLWRQFRNIFPRHHSSAQRFKRNGVVVDRHLRKFLEKAADLFPSDFFGTKNKRQLLDALCSALELKDRNEMNMLSACLDGHIEIMGFKPLGGRVGRLYFAKADISNCYASVDRGILRKALQMVIGDRMMYVVYGYGKISKMANVRVHRAGPTYDIAVKSMLKAMKQKKLKDVTAIPVRTEVCEKTFS</sequence>
<gene>
    <name evidence="1" type="ORF">ACOC_LOCUS1811</name>
</gene>
<name>A0A0R3PD40_ANGCS</name>
<dbReference type="AlphaFoldDB" id="A0A0R3PD40"/>